<feature type="domain" description="Nudix hydrolase" evidence="3">
    <location>
        <begin position="65"/>
        <end position="196"/>
    </location>
</feature>
<dbReference type="Pfam" id="PF00293">
    <property type="entry name" value="NUDIX"/>
    <property type="match status" value="1"/>
</dbReference>
<comment type="cofactor">
    <cofactor evidence="1">
        <name>Mg(2+)</name>
        <dbReference type="ChEBI" id="CHEBI:18420"/>
    </cofactor>
</comment>
<gene>
    <name evidence="4" type="ORF">ACFQJC_03600</name>
</gene>
<keyword evidence="2" id="KW-0378">Hydrolase</keyword>
<dbReference type="GO" id="GO:0016787">
    <property type="term" value="F:hydrolase activity"/>
    <property type="evidence" value="ECO:0007669"/>
    <property type="project" value="UniProtKB-KW"/>
</dbReference>
<dbReference type="RefSeq" id="WP_390221882.1">
    <property type="nucleotide sequence ID" value="NZ_JBHTAA010000001.1"/>
</dbReference>
<name>A0ABD5ZBC4_9EURY</name>
<reference evidence="4 5" key="1">
    <citation type="journal article" date="2019" name="Int. J. Syst. Evol. Microbiol.">
        <title>The Global Catalogue of Microorganisms (GCM) 10K type strain sequencing project: providing services to taxonomists for standard genome sequencing and annotation.</title>
        <authorList>
            <consortium name="The Broad Institute Genomics Platform"/>
            <consortium name="The Broad Institute Genome Sequencing Center for Infectious Disease"/>
            <person name="Wu L."/>
            <person name="Ma J."/>
        </authorList>
    </citation>
    <scope>NUCLEOTIDE SEQUENCE [LARGE SCALE GENOMIC DNA]</scope>
    <source>
        <strain evidence="4 5">DSM 29988</strain>
    </source>
</reference>
<dbReference type="EMBL" id="JBHTAA010000001">
    <property type="protein sequence ID" value="MFC7202584.1"/>
    <property type="molecule type" value="Genomic_DNA"/>
</dbReference>
<sequence length="196" mass="22179">MTWQEINLEAVERRRDHLFDRFGTAPIVERHDTPDPDEFEDWVEMSNEGYIGSAYALVRRPPDELSPLTESMAVEKPERERVLLILGRGSSKWGVPGGGQEGDETMEATVKRETDEEVGISVSLTGLDHLRHEIATCEGYDERLHVLRVFFQAEYEGGSITTQPGELNGAAWFATPPAENRLLPSTRRLLENWTPD</sequence>
<dbReference type="InterPro" id="IPR000086">
    <property type="entry name" value="NUDIX_hydrolase_dom"/>
</dbReference>
<accession>A0ABD5ZBC4</accession>
<comment type="caution">
    <text evidence="4">The sequence shown here is derived from an EMBL/GenBank/DDBJ whole genome shotgun (WGS) entry which is preliminary data.</text>
</comment>
<dbReference type="Proteomes" id="UP001596481">
    <property type="component" value="Unassembled WGS sequence"/>
</dbReference>
<evidence type="ECO:0000313" key="5">
    <source>
        <dbReference type="Proteomes" id="UP001596481"/>
    </source>
</evidence>
<keyword evidence="5" id="KW-1185">Reference proteome</keyword>
<dbReference type="InterPro" id="IPR015797">
    <property type="entry name" value="NUDIX_hydrolase-like_dom_sf"/>
</dbReference>
<dbReference type="Gene3D" id="3.90.79.10">
    <property type="entry name" value="Nucleoside Triphosphate Pyrophosphohydrolase"/>
    <property type="match status" value="1"/>
</dbReference>
<evidence type="ECO:0000256" key="2">
    <source>
        <dbReference type="ARBA" id="ARBA00022801"/>
    </source>
</evidence>
<organism evidence="4 5">
    <name type="scientific">Haloferax namakaokahaiae</name>
    <dbReference type="NCBI Taxonomy" id="1748331"/>
    <lineage>
        <taxon>Archaea</taxon>
        <taxon>Methanobacteriati</taxon>
        <taxon>Methanobacteriota</taxon>
        <taxon>Stenosarchaea group</taxon>
        <taxon>Halobacteria</taxon>
        <taxon>Halobacteriales</taxon>
        <taxon>Haloferacaceae</taxon>
        <taxon>Haloferax</taxon>
    </lineage>
</organism>
<dbReference type="AlphaFoldDB" id="A0ABD5ZBC4"/>
<evidence type="ECO:0000259" key="3">
    <source>
        <dbReference type="PROSITE" id="PS51462"/>
    </source>
</evidence>
<dbReference type="PROSITE" id="PS51462">
    <property type="entry name" value="NUDIX"/>
    <property type="match status" value="1"/>
</dbReference>
<evidence type="ECO:0000313" key="4">
    <source>
        <dbReference type="EMBL" id="MFC7202584.1"/>
    </source>
</evidence>
<dbReference type="SUPFAM" id="SSF55811">
    <property type="entry name" value="Nudix"/>
    <property type="match status" value="1"/>
</dbReference>
<dbReference type="PROSITE" id="PS00893">
    <property type="entry name" value="NUDIX_BOX"/>
    <property type="match status" value="1"/>
</dbReference>
<dbReference type="PANTHER" id="PTHR43046:SF14">
    <property type="entry name" value="MUTT_NUDIX FAMILY PROTEIN"/>
    <property type="match status" value="1"/>
</dbReference>
<evidence type="ECO:0000256" key="1">
    <source>
        <dbReference type="ARBA" id="ARBA00001946"/>
    </source>
</evidence>
<protein>
    <submittedName>
        <fullName evidence="4">NUDIX domain-containing protein</fullName>
    </submittedName>
</protein>
<dbReference type="InterPro" id="IPR020084">
    <property type="entry name" value="NUDIX_hydrolase_CS"/>
</dbReference>
<dbReference type="PANTHER" id="PTHR43046">
    <property type="entry name" value="GDP-MANNOSE MANNOSYL HYDROLASE"/>
    <property type="match status" value="1"/>
</dbReference>
<proteinExistence type="predicted"/>